<dbReference type="AlphaFoldDB" id="A0A1E3W9K2"/>
<dbReference type="EMBL" id="LPWD01000380">
    <property type="protein sequence ID" value="ODS02182.1"/>
    <property type="molecule type" value="Genomic_DNA"/>
</dbReference>
<feature type="region of interest" description="Disordered" evidence="1">
    <location>
        <begin position="35"/>
        <end position="55"/>
    </location>
</feature>
<proteinExistence type="predicted"/>
<keyword evidence="2" id="KW-0472">Membrane</keyword>
<evidence type="ECO:0000313" key="4">
    <source>
        <dbReference type="Proteomes" id="UP000095042"/>
    </source>
</evidence>
<dbReference type="RefSeq" id="WP_069624628.1">
    <property type="nucleotide sequence ID" value="NZ_LPWD01000380.1"/>
</dbReference>
<feature type="transmembrane region" description="Helical" evidence="2">
    <location>
        <begin position="141"/>
        <end position="164"/>
    </location>
</feature>
<evidence type="ECO:0000313" key="3">
    <source>
        <dbReference type="EMBL" id="ODS02182.1"/>
    </source>
</evidence>
<keyword evidence="2" id="KW-0812">Transmembrane</keyword>
<reference evidence="3 4" key="1">
    <citation type="journal article" date="2016" name="Environ. Microbiol.">
        <title>New Methyloceanibacter diversity from North Sea sediments includes methanotroph containing solely the soluble methane monooxygenase.</title>
        <authorList>
            <person name="Vekeman B."/>
            <person name="Kerckhof F.M."/>
            <person name="Cremers G."/>
            <person name="de Vos P."/>
            <person name="Vandamme P."/>
            <person name="Boon N."/>
            <person name="Op den Camp H.J."/>
            <person name="Heylen K."/>
        </authorList>
    </citation>
    <scope>NUCLEOTIDE SEQUENCE [LARGE SCALE GENOMIC DNA]</scope>
    <source>
        <strain evidence="3 4">R-67177</strain>
    </source>
</reference>
<keyword evidence="4" id="KW-1185">Reference proteome</keyword>
<organism evidence="3 4">
    <name type="scientific">Methyloceanibacter marginalis</name>
    <dbReference type="NCBI Taxonomy" id="1774971"/>
    <lineage>
        <taxon>Bacteria</taxon>
        <taxon>Pseudomonadati</taxon>
        <taxon>Pseudomonadota</taxon>
        <taxon>Alphaproteobacteria</taxon>
        <taxon>Hyphomicrobiales</taxon>
        <taxon>Hyphomicrobiaceae</taxon>
        <taxon>Methyloceanibacter</taxon>
    </lineage>
</organism>
<name>A0A1E3W9K2_9HYPH</name>
<sequence>MTTDEELRTIPDLLEALREEIDEKRAKLKPKLQGARERLAKLGPAPEEGAPKESAEIAAQRKRLEAEVAAIDGKLKQADILFVRAGQLIDAANNERRNRFTESLFKPVPNFYSYVIPTGLERVPQRTDQVLAAIGDWFERAWNIGTVFLILLFLIPLAAAAVVARFTGRHEARHEVARQAEKEAPTLQQCGATAFMKSVWGCLPIWTGLAVFYAITRPPGSQTPPSRDFFSRPCSRSVGRSSLAVSSASRSFPRIRLTR</sequence>
<dbReference type="OrthoDB" id="9803773at2"/>
<keyword evidence="2" id="KW-1133">Transmembrane helix</keyword>
<accession>A0A1E3W9K2</accession>
<evidence type="ECO:0000256" key="1">
    <source>
        <dbReference type="SAM" id="MobiDB-lite"/>
    </source>
</evidence>
<dbReference type="Proteomes" id="UP000095042">
    <property type="component" value="Unassembled WGS sequence"/>
</dbReference>
<protein>
    <submittedName>
        <fullName evidence="3">Uncharacterized protein</fullName>
    </submittedName>
</protein>
<gene>
    <name evidence="3" type="ORF">AUC71_16625</name>
</gene>
<evidence type="ECO:0000256" key="2">
    <source>
        <dbReference type="SAM" id="Phobius"/>
    </source>
</evidence>
<comment type="caution">
    <text evidence="3">The sequence shown here is derived from an EMBL/GenBank/DDBJ whole genome shotgun (WGS) entry which is preliminary data.</text>
</comment>